<reference evidence="2" key="1">
    <citation type="journal article" date="2024" name="Front. Bioeng. Biotechnol.">
        <title>Genome-scale model development and genomic sequencing of the oleaginous clade Lipomyces.</title>
        <authorList>
            <person name="Czajka J.J."/>
            <person name="Han Y."/>
            <person name="Kim J."/>
            <person name="Mondo S.J."/>
            <person name="Hofstad B.A."/>
            <person name="Robles A."/>
            <person name="Haridas S."/>
            <person name="Riley R."/>
            <person name="LaButti K."/>
            <person name="Pangilinan J."/>
            <person name="Andreopoulos W."/>
            <person name="Lipzen A."/>
            <person name="Yan J."/>
            <person name="Wang M."/>
            <person name="Ng V."/>
            <person name="Grigoriev I.V."/>
            <person name="Spatafora J.W."/>
            <person name="Magnuson J.K."/>
            <person name="Baker S.E."/>
            <person name="Pomraning K.R."/>
        </authorList>
    </citation>
    <scope>NUCLEOTIDE SEQUENCE [LARGE SCALE GENOMIC DNA]</scope>
    <source>
        <strain evidence="2">CBS 10300</strain>
    </source>
</reference>
<gene>
    <name evidence="1" type="ORF">V1517DRAFT_327286</name>
</gene>
<evidence type="ECO:0000313" key="1">
    <source>
        <dbReference type="EMBL" id="KAK9321123.1"/>
    </source>
</evidence>
<protein>
    <submittedName>
        <fullName evidence="1">Uncharacterized protein</fullName>
    </submittedName>
</protein>
<name>A0ACC3TJ20_9ASCO</name>
<organism evidence="1 2">
    <name type="scientific">Lipomyces orientalis</name>
    <dbReference type="NCBI Taxonomy" id="1233043"/>
    <lineage>
        <taxon>Eukaryota</taxon>
        <taxon>Fungi</taxon>
        <taxon>Dikarya</taxon>
        <taxon>Ascomycota</taxon>
        <taxon>Saccharomycotina</taxon>
        <taxon>Lipomycetes</taxon>
        <taxon>Lipomycetales</taxon>
        <taxon>Lipomycetaceae</taxon>
        <taxon>Lipomyces</taxon>
    </lineage>
</organism>
<keyword evidence="2" id="KW-1185">Reference proteome</keyword>
<proteinExistence type="predicted"/>
<dbReference type="EMBL" id="MU970106">
    <property type="protein sequence ID" value="KAK9321123.1"/>
    <property type="molecule type" value="Genomic_DNA"/>
</dbReference>
<dbReference type="Proteomes" id="UP001489719">
    <property type="component" value="Unassembled WGS sequence"/>
</dbReference>
<sequence length="787" mass="90736">MRLGVPAIKAPGRRFIWPSPSSKFLSTSRCSNPSRNLSSTYYSRRNLLQCRYFASDSYIRKLQLSEYRRAAHNSNSDLLSVQTSSDQTRLLFARLQSIRKPRQKDEQNVDDDRRYEVLQQLADSVVKAIGKMEDEAKGLSASNGVPTIEQTYAALEARKYRREMLHRIAKRSSIRRAVFYKNRSREERTGFLLPSYSDGIDKYLESNSEIADQSRAFVNCLQHLIAMSSEHSGDDDIRPISKRLFRRKFQTWDDLPPFPQNLTADTFTEYLGKLVDREYLKYGSSHRNGIITDMLIQLFSLRNRSTSGLRTIMAYNLATLFAVETGNLRLARKLVSNMPFDDVKPDVDTLNLLMSVGYRPQVHGVPINRQFEFVLRTLTKMRALGIQANRTSWIVFLKTVKSVPLKLEIIKHMRLSGYGIDSFTVQSFILDASGYLDITHLTDVIMVEFADLCNEAILNVIVHRLLRVDRIGNAWQFVNCMAAEQGLKPNLTTLNVFLEGMFRKGRLDWMFGVLSPMVTKFKVVPDAESYRHLLRAALKCSFHVNISTVLQMIYGQAHSQGLHLSRASAMEMLKAQAWFQALKNEQKKLPMYYGVPRRVIDRSSITAMRLPPDFPEPHDFYSQSPYTLNLTTALGHTEKTLWQECMHFLSWDKEAVLYLDRNMENFTQRYILSRALGIKPISSSETAMSYNELLGRRRLEPLQCENVDHKFPVTTLERRHFKSLIIGRAHELLQMYLRQSNTLVREVYYRRIANKAKLGLDQASMIEAKAFGIFPQTKITEGQKIQK</sequence>
<evidence type="ECO:0000313" key="2">
    <source>
        <dbReference type="Proteomes" id="UP001489719"/>
    </source>
</evidence>
<comment type="caution">
    <text evidence="1">The sequence shown here is derived from an EMBL/GenBank/DDBJ whole genome shotgun (WGS) entry which is preliminary data.</text>
</comment>
<accession>A0ACC3TJ20</accession>